<dbReference type="Proteomes" id="UP000269721">
    <property type="component" value="Unassembled WGS sequence"/>
</dbReference>
<evidence type="ECO:0000313" key="3">
    <source>
        <dbReference type="Proteomes" id="UP000269721"/>
    </source>
</evidence>
<organism evidence="2 3">
    <name type="scientific">Blyttiomyces helicus</name>
    <dbReference type="NCBI Taxonomy" id="388810"/>
    <lineage>
        <taxon>Eukaryota</taxon>
        <taxon>Fungi</taxon>
        <taxon>Fungi incertae sedis</taxon>
        <taxon>Chytridiomycota</taxon>
        <taxon>Chytridiomycota incertae sedis</taxon>
        <taxon>Chytridiomycetes</taxon>
        <taxon>Chytridiomycetes incertae sedis</taxon>
        <taxon>Blyttiomyces</taxon>
    </lineage>
</organism>
<reference evidence="3" key="1">
    <citation type="journal article" date="2018" name="Nat. Microbiol.">
        <title>Leveraging single-cell genomics to expand the fungal tree of life.</title>
        <authorList>
            <person name="Ahrendt S.R."/>
            <person name="Quandt C.A."/>
            <person name="Ciobanu D."/>
            <person name="Clum A."/>
            <person name="Salamov A."/>
            <person name="Andreopoulos B."/>
            <person name="Cheng J.F."/>
            <person name="Woyke T."/>
            <person name="Pelin A."/>
            <person name="Henrissat B."/>
            <person name="Reynolds N.K."/>
            <person name="Benny G.L."/>
            <person name="Smith M.E."/>
            <person name="James T.Y."/>
            <person name="Grigoriev I.V."/>
        </authorList>
    </citation>
    <scope>NUCLEOTIDE SEQUENCE [LARGE SCALE GENOMIC DNA]</scope>
</reference>
<evidence type="ECO:0000313" key="2">
    <source>
        <dbReference type="EMBL" id="RKO89293.1"/>
    </source>
</evidence>
<gene>
    <name evidence="2" type="ORF">BDK51DRAFT_44618</name>
</gene>
<dbReference type="AlphaFoldDB" id="A0A4P9WCG4"/>
<protein>
    <submittedName>
        <fullName evidence="2">Uncharacterized protein</fullName>
    </submittedName>
</protein>
<keyword evidence="3" id="KW-1185">Reference proteome</keyword>
<dbReference type="EMBL" id="KZ996178">
    <property type="protein sequence ID" value="RKO89293.1"/>
    <property type="molecule type" value="Genomic_DNA"/>
</dbReference>
<feature type="compositionally biased region" description="Low complexity" evidence="1">
    <location>
        <begin position="77"/>
        <end position="88"/>
    </location>
</feature>
<name>A0A4P9WCG4_9FUNG</name>
<sequence length="160" mass="15315">MQTLTQTPTPTAGNFLTMFPDLHLCCPLHPAHSLPIARSPSCRPVRVRKPRCADDGRPNPPNAGPISARGPAPGPNPATIAAGAAGPPVLFSAVSPATAAHTSAESAGDPAADSASFPEAIGAGAAEATAGAAAASTDDAGAGAFATASAASGAAAATTT</sequence>
<accession>A0A4P9WCG4</accession>
<evidence type="ECO:0000256" key="1">
    <source>
        <dbReference type="SAM" id="MobiDB-lite"/>
    </source>
</evidence>
<proteinExistence type="predicted"/>
<feature type="region of interest" description="Disordered" evidence="1">
    <location>
        <begin position="43"/>
        <end position="118"/>
    </location>
</feature>